<feature type="compositionally biased region" description="Basic residues" evidence="1">
    <location>
        <begin position="87"/>
        <end position="96"/>
    </location>
</feature>
<feature type="compositionally biased region" description="Polar residues" evidence="1">
    <location>
        <begin position="103"/>
        <end position="124"/>
    </location>
</feature>
<dbReference type="InterPro" id="IPR043928">
    <property type="entry name" value="DNVP"/>
</dbReference>
<dbReference type="GO" id="GO:0003677">
    <property type="term" value="F:DNA binding"/>
    <property type="evidence" value="ECO:0007669"/>
    <property type="project" value="InterPro"/>
</dbReference>
<feature type="region of interest" description="Disordered" evidence="1">
    <location>
        <begin position="85"/>
        <end position="132"/>
    </location>
</feature>
<name>A0A6C0JXN1_9ZZZZ</name>
<dbReference type="GO" id="GO:0051276">
    <property type="term" value="P:chromosome organization"/>
    <property type="evidence" value="ECO:0007669"/>
    <property type="project" value="InterPro"/>
</dbReference>
<organism evidence="2">
    <name type="scientific">viral metagenome</name>
    <dbReference type="NCBI Taxonomy" id="1070528"/>
    <lineage>
        <taxon>unclassified sequences</taxon>
        <taxon>metagenomes</taxon>
        <taxon>organismal metagenomes</taxon>
    </lineage>
</organism>
<dbReference type="Pfam" id="PF19060">
    <property type="entry name" value="DVNP"/>
    <property type="match status" value="1"/>
</dbReference>
<sequence length="132" mass="14431">MKRPVRNANGKYVIAGVTYSELFGSRAQVHNGTAYKTSGGLTKKDLVMNKWGRIVSEKKHKTAKKEKRLQKYGYYTKKGKFGAVKRSVSRKNKSKKGGADGVSESTLANATLNGNNPTVVNPTSPHMIDTGK</sequence>
<proteinExistence type="predicted"/>
<evidence type="ECO:0000256" key="1">
    <source>
        <dbReference type="SAM" id="MobiDB-lite"/>
    </source>
</evidence>
<dbReference type="EMBL" id="MN740752">
    <property type="protein sequence ID" value="QHU10259.1"/>
    <property type="molecule type" value="Genomic_DNA"/>
</dbReference>
<reference evidence="2" key="1">
    <citation type="journal article" date="2020" name="Nature">
        <title>Giant virus diversity and host interactions through global metagenomics.</title>
        <authorList>
            <person name="Schulz F."/>
            <person name="Roux S."/>
            <person name="Paez-Espino D."/>
            <person name="Jungbluth S."/>
            <person name="Walsh D.A."/>
            <person name="Denef V.J."/>
            <person name="McMahon K.D."/>
            <person name="Konstantinidis K.T."/>
            <person name="Eloe-Fadrosh E.A."/>
            <person name="Kyrpides N.C."/>
            <person name="Woyke T."/>
        </authorList>
    </citation>
    <scope>NUCLEOTIDE SEQUENCE</scope>
    <source>
        <strain evidence="2">GVMAG-S-1101164-67</strain>
    </source>
</reference>
<evidence type="ECO:0000313" key="2">
    <source>
        <dbReference type="EMBL" id="QHU10259.1"/>
    </source>
</evidence>
<accession>A0A6C0JXN1</accession>
<dbReference type="AlphaFoldDB" id="A0A6C0JXN1"/>
<protein>
    <submittedName>
        <fullName evidence="2">Uncharacterized protein</fullName>
    </submittedName>
</protein>